<dbReference type="EMBL" id="QXFV01000502">
    <property type="protein sequence ID" value="KAE9035694.1"/>
    <property type="molecule type" value="Genomic_DNA"/>
</dbReference>
<evidence type="ECO:0000256" key="2">
    <source>
        <dbReference type="ARBA" id="ARBA00023043"/>
    </source>
</evidence>
<dbReference type="Proteomes" id="UP000434957">
    <property type="component" value="Unassembled WGS sequence"/>
</dbReference>
<dbReference type="EMBL" id="QXFU01000503">
    <property type="protein sequence ID" value="KAE9031985.1"/>
    <property type="molecule type" value="Genomic_DNA"/>
</dbReference>
<sequence>MSSGVNEVNDDEEEEALEDVEDDDQNDEEEADEDEGEGDIDEEENDDEEDDQDAKKKNKSSKTVSSSVKVLAGGAASYVIPPVRPRPQRPADSDAGVRITQQKQLGRAWADGPRVDLVHLEYVQEDFERRQEAVANIRERMTLKSRPGYQLRVHTKWNCQTLSRMILRRHFLWLPCVVSSLPEAVWDGDILQVHMHLLQRADVNMRDLVTGQLALNIAIQQQHEPIARLLIDRGADVNQQDDVSLLAPVHNTIIMGNKALFRRLLKAGADVELADREGFTPLHWASVRGYLEVVAQLVEISGADVNRQDAMGWTPLHIACCKGYPDLVEYFLVERHARTDLEDCYGFNPVMFARIAENMDVVKRLDDFAAQQEAKRLRKLAALNTDKTNKKKRRQTSPKRLFISSKN</sequence>
<evidence type="ECO:0000256" key="3">
    <source>
        <dbReference type="PROSITE-ProRule" id="PRU00023"/>
    </source>
</evidence>
<evidence type="ECO:0000313" key="7">
    <source>
        <dbReference type="EMBL" id="KAE9337306.1"/>
    </source>
</evidence>
<evidence type="ECO:0000313" key="8">
    <source>
        <dbReference type="Proteomes" id="UP000429607"/>
    </source>
</evidence>
<accession>A0A6A3MRP8</accession>
<dbReference type="EMBL" id="QXFT01000713">
    <property type="protein sequence ID" value="KAE9337306.1"/>
    <property type="molecule type" value="Genomic_DNA"/>
</dbReference>
<keyword evidence="9" id="KW-1185">Reference proteome</keyword>
<evidence type="ECO:0000313" key="10">
    <source>
        <dbReference type="Proteomes" id="UP000435112"/>
    </source>
</evidence>
<dbReference type="SUPFAM" id="SSF48403">
    <property type="entry name" value="Ankyrin repeat"/>
    <property type="match status" value="1"/>
</dbReference>
<dbReference type="InterPro" id="IPR036770">
    <property type="entry name" value="Ankyrin_rpt-contain_sf"/>
</dbReference>
<feature type="repeat" description="ANK" evidence="3">
    <location>
        <begin position="210"/>
        <end position="242"/>
    </location>
</feature>
<dbReference type="Proteomes" id="UP000429607">
    <property type="component" value="Unassembled WGS sequence"/>
</dbReference>
<proteinExistence type="predicted"/>
<feature type="compositionally biased region" description="Acidic residues" evidence="4">
    <location>
        <begin position="8"/>
        <end position="52"/>
    </location>
</feature>
<feature type="region of interest" description="Disordered" evidence="4">
    <location>
        <begin position="1"/>
        <end position="67"/>
    </location>
</feature>
<dbReference type="PRINTS" id="PR01415">
    <property type="entry name" value="ANKYRIN"/>
</dbReference>
<dbReference type="InterPro" id="IPR050776">
    <property type="entry name" value="Ank_Repeat/CDKN_Inhibitor"/>
</dbReference>
<keyword evidence="2 3" id="KW-0040">ANK repeat</keyword>
<dbReference type="Pfam" id="PF12796">
    <property type="entry name" value="Ank_2"/>
    <property type="match status" value="1"/>
</dbReference>
<comment type="caution">
    <text evidence="6">The sequence shown here is derived from an EMBL/GenBank/DDBJ whole genome shotgun (WGS) entry which is preliminary data.</text>
</comment>
<dbReference type="PANTHER" id="PTHR24201:SF15">
    <property type="entry name" value="ANKYRIN REPEAT DOMAIN-CONTAINING PROTEIN 66"/>
    <property type="match status" value="1"/>
</dbReference>
<feature type="repeat" description="ANK" evidence="3">
    <location>
        <begin position="277"/>
        <end position="310"/>
    </location>
</feature>
<reference evidence="8 10" key="1">
    <citation type="submission" date="2018-09" db="EMBL/GenBank/DDBJ databases">
        <title>Genomic investigation of the strawberry pathogen Phytophthora fragariae indicates pathogenicity is determined by transcriptional variation in three key races.</title>
        <authorList>
            <person name="Adams T.M."/>
            <person name="Armitage A.D."/>
            <person name="Sobczyk M.K."/>
            <person name="Bates H.J."/>
            <person name="Dunwell J.M."/>
            <person name="Nellist C.F."/>
            <person name="Harrison R.J."/>
        </authorList>
    </citation>
    <scope>NUCLEOTIDE SEQUENCE [LARGE SCALE GENOMIC DNA]</scope>
    <source>
        <strain evidence="6 8">SCRP249</strain>
        <strain evidence="5 10">SCRP324</strain>
        <strain evidence="7 9">SCRP333</strain>
    </source>
</reference>
<evidence type="ECO:0000313" key="9">
    <source>
        <dbReference type="Proteomes" id="UP000434957"/>
    </source>
</evidence>
<feature type="repeat" description="ANK" evidence="3">
    <location>
        <begin position="244"/>
        <end position="276"/>
    </location>
</feature>
<dbReference type="PANTHER" id="PTHR24201">
    <property type="entry name" value="ANK_REP_REGION DOMAIN-CONTAINING PROTEIN"/>
    <property type="match status" value="1"/>
</dbReference>
<evidence type="ECO:0000256" key="4">
    <source>
        <dbReference type="SAM" id="MobiDB-lite"/>
    </source>
</evidence>
<dbReference type="Gene3D" id="1.25.40.20">
    <property type="entry name" value="Ankyrin repeat-containing domain"/>
    <property type="match status" value="3"/>
</dbReference>
<dbReference type="PROSITE" id="PS50297">
    <property type="entry name" value="ANK_REP_REGION"/>
    <property type="match status" value="3"/>
</dbReference>
<dbReference type="InterPro" id="IPR002110">
    <property type="entry name" value="Ankyrin_rpt"/>
</dbReference>
<dbReference type="AlphaFoldDB" id="A0A6A3MRP8"/>
<keyword evidence="1" id="KW-0677">Repeat</keyword>
<dbReference type="OrthoDB" id="43922at2759"/>
<evidence type="ECO:0000256" key="1">
    <source>
        <dbReference type="ARBA" id="ARBA00022737"/>
    </source>
</evidence>
<evidence type="ECO:0000313" key="6">
    <source>
        <dbReference type="EMBL" id="KAE9035694.1"/>
    </source>
</evidence>
<feature type="region of interest" description="Disordered" evidence="4">
    <location>
        <begin position="385"/>
        <end position="407"/>
    </location>
</feature>
<dbReference type="SMART" id="SM00248">
    <property type="entry name" value="ANK"/>
    <property type="match status" value="5"/>
</dbReference>
<dbReference type="PROSITE" id="PS50088">
    <property type="entry name" value="ANK_REPEAT"/>
    <property type="match status" value="4"/>
</dbReference>
<dbReference type="Proteomes" id="UP000435112">
    <property type="component" value="Unassembled WGS sequence"/>
</dbReference>
<dbReference type="Pfam" id="PF00023">
    <property type="entry name" value="Ank"/>
    <property type="match status" value="1"/>
</dbReference>
<organism evidence="6 8">
    <name type="scientific">Phytophthora rubi</name>
    <dbReference type="NCBI Taxonomy" id="129364"/>
    <lineage>
        <taxon>Eukaryota</taxon>
        <taxon>Sar</taxon>
        <taxon>Stramenopiles</taxon>
        <taxon>Oomycota</taxon>
        <taxon>Peronosporomycetes</taxon>
        <taxon>Peronosporales</taxon>
        <taxon>Peronosporaceae</taxon>
        <taxon>Phytophthora</taxon>
    </lineage>
</organism>
<gene>
    <name evidence="6" type="ORF">PR001_g9194</name>
    <name evidence="5" type="ORF">PR002_g9418</name>
    <name evidence="7" type="ORF">PR003_g12073</name>
</gene>
<evidence type="ECO:0000313" key="5">
    <source>
        <dbReference type="EMBL" id="KAE9031985.1"/>
    </source>
</evidence>
<name>A0A6A3MRP8_9STRA</name>
<protein>
    <submittedName>
        <fullName evidence="6">Uncharacterized protein</fullName>
    </submittedName>
</protein>
<feature type="repeat" description="ANK" evidence="3">
    <location>
        <begin position="311"/>
        <end position="344"/>
    </location>
</feature>